<dbReference type="CDD" id="cd05379">
    <property type="entry name" value="CAP_bacterial"/>
    <property type="match status" value="1"/>
</dbReference>
<reference evidence="2" key="1">
    <citation type="submission" date="2022-07" db="EMBL/GenBank/DDBJ databases">
        <title>Phylogenomic reconstructions and comparative analyses of Kickxellomycotina fungi.</title>
        <authorList>
            <person name="Reynolds N.K."/>
            <person name="Stajich J.E."/>
            <person name="Barry K."/>
            <person name="Grigoriev I.V."/>
            <person name="Crous P."/>
            <person name="Smith M.E."/>
        </authorList>
    </citation>
    <scope>NUCLEOTIDE SEQUENCE</scope>
    <source>
        <strain evidence="2">NBRC 100468</strain>
    </source>
</reference>
<comment type="caution">
    <text evidence="2">The sequence shown here is derived from an EMBL/GenBank/DDBJ whole genome shotgun (WGS) entry which is preliminary data.</text>
</comment>
<organism evidence="2 3">
    <name type="scientific">Mycoemilia scoparia</name>
    <dbReference type="NCBI Taxonomy" id="417184"/>
    <lineage>
        <taxon>Eukaryota</taxon>
        <taxon>Fungi</taxon>
        <taxon>Fungi incertae sedis</taxon>
        <taxon>Zoopagomycota</taxon>
        <taxon>Kickxellomycotina</taxon>
        <taxon>Kickxellomycetes</taxon>
        <taxon>Kickxellales</taxon>
        <taxon>Kickxellaceae</taxon>
        <taxon>Mycoemilia</taxon>
    </lineage>
</organism>
<gene>
    <name evidence="2" type="ORF">H4219_000765</name>
</gene>
<dbReference type="PANTHER" id="PTHR31157:SF1">
    <property type="entry name" value="SCP DOMAIN-CONTAINING PROTEIN"/>
    <property type="match status" value="1"/>
</dbReference>
<name>A0A9W8DWU7_9FUNG</name>
<dbReference type="OrthoDB" id="568194at2759"/>
<dbReference type="PANTHER" id="PTHR31157">
    <property type="entry name" value="SCP DOMAIN-CONTAINING PROTEIN"/>
    <property type="match status" value="1"/>
</dbReference>
<dbReference type="EMBL" id="JANBPU010000006">
    <property type="protein sequence ID" value="KAJ1921167.1"/>
    <property type="molecule type" value="Genomic_DNA"/>
</dbReference>
<dbReference type="InterPro" id="IPR035940">
    <property type="entry name" value="CAP_sf"/>
</dbReference>
<dbReference type="Gene3D" id="3.40.33.10">
    <property type="entry name" value="CAP"/>
    <property type="match status" value="1"/>
</dbReference>
<proteinExistence type="predicted"/>
<keyword evidence="3" id="KW-1185">Reference proteome</keyword>
<dbReference type="SUPFAM" id="SSF55797">
    <property type="entry name" value="PR-1-like"/>
    <property type="match status" value="1"/>
</dbReference>
<sequence>MTHSDPAGRLGRRMDRMGFEWHSVGENVASGYHSEDDVVRAWMKSPPHRKNILNPHSVFLGIANVQGYWTQEFGCPLDLKFAAEVAHKAAICPPLSSLPLY</sequence>
<feature type="domain" description="SCP" evidence="1">
    <location>
        <begin position="10"/>
        <end position="68"/>
    </location>
</feature>
<evidence type="ECO:0000259" key="1">
    <source>
        <dbReference type="Pfam" id="PF00188"/>
    </source>
</evidence>
<evidence type="ECO:0000313" key="3">
    <source>
        <dbReference type="Proteomes" id="UP001150538"/>
    </source>
</evidence>
<protein>
    <recommendedName>
        <fullName evidence="1">SCP domain-containing protein</fullName>
    </recommendedName>
</protein>
<accession>A0A9W8DWU7</accession>
<dbReference type="Proteomes" id="UP001150538">
    <property type="component" value="Unassembled WGS sequence"/>
</dbReference>
<dbReference type="Pfam" id="PF00188">
    <property type="entry name" value="CAP"/>
    <property type="match status" value="1"/>
</dbReference>
<dbReference type="InterPro" id="IPR014044">
    <property type="entry name" value="CAP_dom"/>
</dbReference>
<dbReference type="AlphaFoldDB" id="A0A9W8DWU7"/>
<evidence type="ECO:0000313" key="2">
    <source>
        <dbReference type="EMBL" id="KAJ1921167.1"/>
    </source>
</evidence>